<sequence>MNTEHTPVSGEGRLADFSIALVNYKTHEVTSLCLDLLKKALGDSVVPVWVVDNNSADESTEYLKSLDWINLIERKAEAPEKGFMAHGRALDLILERVQTPYLLLMHTDTLIYDVDILRQMLAHMRTGDRVAAVGCLEQVRRTRLETAWRIFIRATKYYYRRAKVALGLDTREPRLFYEIYLKSFCTLWNVDIIRQQALSFAMTERIPGYEMQDRLKAAGYRFVAIPPQHMFEYLDHVEAGTVSLVNGLGKDHKRVKNYQRIMARVKAK</sequence>
<dbReference type="CAZy" id="GT2">
    <property type="family name" value="Glycosyltransferase Family 2"/>
</dbReference>
<dbReference type="InterPro" id="IPR029044">
    <property type="entry name" value="Nucleotide-diphossugar_trans"/>
</dbReference>
<dbReference type="KEGG" id="mei:Msip34_1900"/>
<evidence type="ECO:0000313" key="2">
    <source>
        <dbReference type="EMBL" id="ACT51142.1"/>
    </source>
</evidence>
<proteinExistence type="predicted"/>
<dbReference type="EMBL" id="CP001674">
    <property type="protein sequence ID" value="ACT51142.1"/>
    <property type="molecule type" value="Genomic_DNA"/>
</dbReference>
<dbReference type="STRING" id="582744.Msip34_1900"/>
<keyword evidence="3" id="KW-1185">Reference proteome</keyword>
<dbReference type="SUPFAM" id="SSF53448">
    <property type="entry name" value="Nucleotide-diphospho-sugar transferases"/>
    <property type="match status" value="1"/>
</dbReference>
<dbReference type="Proteomes" id="UP000002743">
    <property type="component" value="Chromosome"/>
</dbReference>
<dbReference type="RefSeq" id="WP_015830507.1">
    <property type="nucleotide sequence ID" value="NC_012969.1"/>
</dbReference>
<dbReference type="AlphaFoldDB" id="C6X6Z9"/>
<dbReference type="HOGENOM" id="CLU_1004228_0_0_4"/>
<accession>C6X6Z9</accession>
<name>C6X6Z9_METGS</name>
<dbReference type="Pfam" id="PF00535">
    <property type="entry name" value="Glycos_transf_2"/>
    <property type="match status" value="1"/>
</dbReference>
<feature type="domain" description="Glycosyltransferase 2-like" evidence="1">
    <location>
        <begin position="31"/>
        <end position="164"/>
    </location>
</feature>
<dbReference type="eggNOG" id="COG1216">
    <property type="taxonomic scope" value="Bacteria"/>
</dbReference>
<protein>
    <recommendedName>
        <fullName evidence="1">Glycosyltransferase 2-like domain-containing protein</fullName>
    </recommendedName>
</protein>
<evidence type="ECO:0000313" key="3">
    <source>
        <dbReference type="Proteomes" id="UP000002743"/>
    </source>
</evidence>
<organism evidence="2 3">
    <name type="scientific">Methylovorus glucosotrophus (strain SIP3-4)</name>
    <dbReference type="NCBI Taxonomy" id="582744"/>
    <lineage>
        <taxon>Bacteria</taxon>
        <taxon>Pseudomonadati</taxon>
        <taxon>Pseudomonadota</taxon>
        <taxon>Betaproteobacteria</taxon>
        <taxon>Nitrosomonadales</taxon>
        <taxon>Methylophilaceae</taxon>
        <taxon>Methylovorus</taxon>
    </lineage>
</organism>
<dbReference type="Gene3D" id="3.90.550.10">
    <property type="entry name" value="Spore Coat Polysaccharide Biosynthesis Protein SpsA, Chain A"/>
    <property type="match status" value="1"/>
</dbReference>
<gene>
    <name evidence="2" type="ordered locus">Msip34_1900</name>
</gene>
<dbReference type="InterPro" id="IPR001173">
    <property type="entry name" value="Glyco_trans_2-like"/>
</dbReference>
<reference evidence="2 3" key="2">
    <citation type="journal article" date="2011" name="J. Bacteriol.">
        <title>Genomes of three methylotrophs from a single niche uncover genetic and metabolic divergence of Methylophilaceae.</title>
        <authorList>
            <person name="Lapidus A."/>
            <person name="Clum A."/>
            <person name="Labutti K."/>
            <person name="Kaluzhnaya M.G."/>
            <person name="Lim S."/>
            <person name="Beck D.A."/>
            <person name="Glavina Del Rio T."/>
            <person name="Nolan M."/>
            <person name="Mavromatis K."/>
            <person name="Huntemann M."/>
            <person name="Lucas S."/>
            <person name="Lidstrom M.E."/>
            <person name="Ivanova N."/>
            <person name="Chistoserdova L."/>
        </authorList>
    </citation>
    <scope>NUCLEOTIDE SEQUENCE [LARGE SCALE GENOMIC DNA]</scope>
    <source>
        <strain evidence="2 3">SIP3-4</strain>
    </source>
</reference>
<dbReference type="OrthoDB" id="5785512at2"/>
<evidence type="ECO:0000259" key="1">
    <source>
        <dbReference type="Pfam" id="PF00535"/>
    </source>
</evidence>
<reference evidence="3" key="1">
    <citation type="submission" date="2009-07" db="EMBL/GenBank/DDBJ databases">
        <title>Complete sequence of chromosome of Methylovorus sp. SIP3-4.</title>
        <authorList>
            <person name="Lucas S."/>
            <person name="Copeland A."/>
            <person name="Lapidus A."/>
            <person name="Glavina del Rio T."/>
            <person name="Tice H."/>
            <person name="Bruce D."/>
            <person name="Goodwin L."/>
            <person name="Pitluck S."/>
            <person name="Clum A."/>
            <person name="Larimer F."/>
            <person name="Land M."/>
            <person name="Hauser L."/>
            <person name="Kyrpides N."/>
            <person name="Mikhailova N."/>
            <person name="Kayluzhnaya M."/>
            <person name="Chistoserdova L."/>
        </authorList>
    </citation>
    <scope>NUCLEOTIDE SEQUENCE [LARGE SCALE GENOMIC DNA]</scope>
    <source>
        <strain evidence="3">SIP3-4</strain>
    </source>
</reference>